<comment type="caution">
    <text evidence="2">The sequence shown here is derived from an EMBL/GenBank/DDBJ whole genome shotgun (WGS) entry which is preliminary data.</text>
</comment>
<evidence type="ECO:0000313" key="2">
    <source>
        <dbReference type="EMBL" id="PKI66565.1"/>
    </source>
</evidence>
<sequence length="189" mass="20644">MTVGPAPFVGMDHLFLERKLKGSGGWPRSLYRDCRHSPWVPTTSVDPRIDRGPRVRVLDRFTSQGGQLVTPTPPPRLPASSVGTGDLCGAINWRPRPLYRGHRYPRRTLATLVEGRGLRLAVSGRESIGNSDSESSVDSGVGSPINDPDPSTEVADPHGGSRQPRWRGRGRRLAASTSPSLSIFFLELK</sequence>
<organism evidence="2 3">
    <name type="scientific">Punica granatum</name>
    <name type="common">Pomegranate</name>
    <dbReference type="NCBI Taxonomy" id="22663"/>
    <lineage>
        <taxon>Eukaryota</taxon>
        <taxon>Viridiplantae</taxon>
        <taxon>Streptophyta</taxon>
        <taxon>Embryophyta</taxon>
        <taxon>Tracheophyta</taxon>
        <taxon>Spermatophyta</taxon>
        <taxon>Magnoliopsida</taxon>
        <taxon>eudicotyledons</taxon>
        <taxon>Gunneridae</taxon>
        <taxon>Pentapetalae</taxon>
        <taxon>rosids</taxon>
        <taxon>malvids</taxon>
        <taxon>Myrtales</taxon>
        <taxon>Lythraceae</taxon>
        <taxon>Punica</taxon>
    </lineage>
</organism>
<evidence type="ECO:0000313" key="3">
    <source>
        <dbReference type="Proteomes" id="UP000233551"/>
    </source>
</evidence>
<reference evidence="2 3" key="1">
    <citation type="submission" date="2017-11" db="EMBL/GenBank/DDBJ databases">
        <title>De-novo sequencing of pomegranate (Punica granatum L.) genome.</title>
        <authorList>
            <person name="Akparov Z."/>
            <person name="Amiraslanov A."/>
            <person name="Hajiyeva S."/>
            <person name="Abbasov M."/>
            <person name="Kaur K."/>
            <person name="Hamwieh A."/>
            <person name="Solovyev V."/>
            <person name="Salamov A."/>
            <person name="Braich B."/>
            <person name="Kosarev P."/>
            <person name="Mahmoud A."/>
            <person name="Hajiyev E."/>
            <person name="Babayeva S."/>
            <person name="Izzatullayeva V."/>
            <person name="Mammadov A."/>
            <person name="Mammadov A."/>
            <person name="Sharifova S."/>
            <person name="Ojaghi J."/>
            <person name="Eynullazada K."/>
            <person name="Bayramov B."/>
            <person name="Abdulazimova A."/>
            <person name="Shahmuradov I."/>
        </authorList>
    </citation>
    <scope>NUCLEOTIDE SEQUENCE [LARGE SCALE GENOMIC DNA]</scope>
    <source>
        <strain evidence="3">cv. AG2017</strain>
        <tissue evidence="2">Leaf</tissue>
    </source>
</reference>
<dbReference type="Proteomes" id="UP000233551">
    <property type="component" value="Unassembled WGS sequence"/>
</dbReference>
<evidence type="ECO:0000256" key="1">
    <source>
        <dbReference type="SAM" id="MobiDB-lite"/>
    </source>
</evidence>
<dbReference type="AlphaFoldDB" id="A0A2I0KDG7"/>
<protein>
    <submittedName>
        <fullName evidence="2">Uncharacterized protein</fullName>
    </submittedName>
</protein>
<dbReference type="EMBL" id="PGOL01000669">
    <property type="protein sequence ID" value="PKI66565.1"/>
    <property type="molecule type" value="Genomic_DNA"/>
</dbReference>
<gene>
    <name evidence="2" type="ORF">CRG98_013049</name>
</gene>
<feature type="region of interest" description="Disordered" evidence="1">
    <location>
        <begin position="124"/>
        <end position="176"/>
    </location>
</feature>
<feature type="compositionally biased region" description="Low complexity" evidence="1">
    <location>
        <begin position="126"/>
        <end position="143"/>
    </location>
</feature>
<name>A0A2I0KDG7_PUNGR</name>
<proteinExistence type="predicted"/>
<accession>A0A2I0KDG7</accession>
<keyword evidence="3" id="KW-1185">Reference proteome</keyword>